<name>A0A8J2LGH1_9HEXA</name>
<dbReference type="EMBL" id="CAJVCH010525919">
    <property type="protein sequence ID" value="CAG7822274.1"/>
    <property type="molecule type" value="Genomic_DNA"/>
</dbReference>
<protein>
    <submittedName>
        <fullName evidence="6">Uncharacterized protein</fullName>
    </submittedName>
</protein>
<evidence type="ECO:0000313" key="7">
    <source>
        <dbReference type="Proteomes" id="UP000708208"/>
    </source>
</evidence>
<reference evidence="6" key="1">
    <citation type="submission" date="2021-06" db="EMBL/GenBank/DDBJ databases">
        <authorList>
            <person name="Hodson N. C."/>
            <person name="Mongue J. A."/>
            <person name="Jaron S. K."/>
        </authorList>
    </citation>
    <scope>NUCLEOTIDE SEQUENCE</scope>
</reference>
<dbReference type="GO" id="GO:0016779">
    <property type="term" value="F:nucleotidyltransferase activity"/>
    <property type="evidence" value="ECO:0007669"/>
    <property type="project" value="UniProtKB-KW"/>
</dbReference>
<dbReference type="GO" id="GO:0005739">
    <property type="term" value="C:mitochondrion"/>
    <property type="evidence" value="ECO:0007669"/>
    <property type="project" value="TreeGrafter"/>
</dbReference>
<accession>A0A8J2LGH1</accession>
<sequence length="129" mass="15072">MRLSVFERDLCPFVINHRGGKGDSGSIRHYEELLLMSYQPPRAILQQYIEEVLKYNGDVQLLEAFKNFDPPKFPVNGHMLMERQIKGKQITLVMKTLKERWIQAGYQLTQDELLKMLPEIKAELSPPQK</sequence>
<dbReference type="GO" id="GO:0001680">
    <property type="term" value="P:tRNA 3'-terminal CCA addition"/>
    <property type="evidence" value="ECO:0007669"/>
    <property type="project" value="TreeGrafter"/>
</dbReference>
<dbReference type="GO" id="GO:0000049">
    <property type="term" value="F:tRNA binding"/>
    <property type="evidence" value="ECO:0007669"/>
    <property type="project" value="TreeGrafter"/>
</dbReference>
<dbReference type="GO" id="GO:0046872">
    <property type="term" value="F:metal ion binding"/>
    <property type="evidence" value="ECO:0007669"/>
    <property type="project" value="UniProtKB-KW"/>
</dbReference>
<keyword evidence="2" id="KW-0819">tRNA processing</keyword>
<evidence type="ECO:0000256" key="5">
    <source>
        <dbReference type="ARBA" id="ARBA00022842"/>
    </source>
</evidence>
<proteinExistence type="predicted"/>
<dbReference type="GO" id="GO:1990180">
    <property type="term" value="P:mitochondrial tRNA 3'-end processing"/>
    <property type="evidence" value="ECO:0007669"/>
    <property type="project" value="TreeGrafter"/>
</dbReference>
<evidence type="ECO:0000256" key="1">
    <source>
        <dbReference type="ARBA" id="ARBA00001946"/>
    </source>
</evidence>
<dbReference type="OrthoDB" id="445712at2759"/>
<keyword evidence="3" id="KW-0548">Nucleotidyltransferase</keyword>
<dbReference type="AlphaFoldDB" id="A0A8J2LGH1"/>
<keyword evidence="5" id="KW-0460">Magnesium</keyword>
<evidence type="ECO:0000256" key="3">
    <source>
        <dbReference type="ARBA" id="ARBA00022695"/>
    </source>
</evidence>
<evidence type="ECO:0000256" key="2">
    <source>
        <dbReference type="ARBA" id="ARBA00022694"/>
    </source>
</evidence>
<organism evidence="6 7">
    <name type="scientific">Allacma fusca</name>
    <dbReference type="NCBI Taxonomy" id="39272"/>
    <lineage>
        <taxon>Eukaryota</taxon>
        <taxon>Metazoa</taxon>
        <taxon>Ecdysozoa</taxon>
        <taxon>Arthropoda</taxon>
        <taxon>Hexapoda</taxon>
        <taxon>Collembola</taxon>
        <taxon>Symphypleona</taxon>
        <taxon>Sminthuridae</taxon>
        <taxon>Allacma</taxon>
    </lineage>
</organism>
<dbReference type="PANTHER" id="PTHR46173">
    <property type="entry name" value="CCA TRNA NUCLEOTIDYLTRANSFERASE 1, MITOCHONDRIAL"/>
    <property type="match status" value="1"/>
</dbReference>
<evidence type="ECO:0000313" key="6">
    <source>
        <dbReference type="EMBL" id="CAG7822274.1"/>
    </source>
</evidence>
<evidence type="ECO:0000256" key="4">
    <source>
        <dbReference type="ARBA" id="ARBA00022723"/>
    </source>
</evidence>
<gene>
    <name evidence="6" type="ORF">AFUS01_LOCUS32557</name>
</gene>
<dbReference type="InterPro" id="IPR050264">
    <property type="entry name" value="Bact_CCA-adding_enz_type3_sf"/>
</dbReference>
<dbReference type="PANTHER" id="PTHR46173:SF1">
    <property type="entry name" value="CCA TRNA NUCLEOTIDYLTRANSFERASE 1, MITOCHONDRIAL"/>
    <property type="match status" value="1"/>
</dbReference>
<keyword evidence="4" id="KW-0479">Metal-binding</keyword>
<comment type="caution">
    <text evidence="6">The sequence shown here is derived from an EMBL/GenBank/DDBJ whole genome shotgun (WGS) entry which is preliminary data.</text>
</comment>
<comment type="cofactor">
    <cofactor evidence="1">
        <name>Mg(2+)</name>
        <dbReference type="ChEBI" id="CHEBI:18420"/>
    </cofactor>
</comment>
<keyword evidence="7" id="KW-1185">Reference proteome</keyword>
<dbReference type="Proteomes" id="UP000708208">
    <property type="component" value="Unassembled WGS sequence"/>
</dbReference>
<keyword evidence="3" id="KW-0808">Transferase</keyword>